<dbReference type="Proteomes" id="UP001356427">
    <property type="component" value="Unassembled WGS sequence"/>
</dbReference>
<sequence>MDFSNKNPSASSTSAQMFSSSTEYLQTVERCWDKSYYNEQKKLMKQFLVLQRQGVQSHVPHHTTVEDMSNWLVKNKTLEQFRKEAAEGNDIAHLTWEVNTQLRMRDIEHEAFTELATDLSQPIDSLDLNTDLSYLNPEVCDEVVRALKSISRSLAFQPYSKLCCPSKVVVDIVPRLLQALWSRQMEGPCDRSSMALSNMSVTIVLPVVDNLSGVLKALPVAQVYYSRSTGVRMVHSLNRKIQLLSSPEDLRRTLLIQSSTLISTIIEAVSTKVQRMFEAPADYIPLSSIRSWLSEPKASEVRPKCSDQLVISSELLRTIIGLIVYVVFEGHLEEDINLHYWPLINDIIHQLSLCGVKVTKRASKANWHLGWDQILEMVTNIHTHLHHYTGTELVLKFATSARATMLARHMVHHVVEELVKLKDLDEGTTASGSSESVDVNLAITDHFVPILVKAVDWLQPLATTPAVDIAAPLITNSVKVDNITTTLTTTPVDLQSGDVVVKHPAPCIPTAGFATAPCILPPGFSPAPCTPPPSFALASCTPPPGFSPVSCPPPPGFSPASCPPPPGFAPAPCIPPPGFAPAPCTPPPGFAPAPCIPPPGFASASCTPPPGFALASLPPPPVPPPAILRHIVLRFLEKSGCAPANCNPPPGFAPAPCTPPPGFAPAPCIPPPGFASASCTPRPGFAPAPCTPPPGFAPAPCIPPPGFAPAPCTPPPGFAPAPCIPPPGFAPAPCTPPPGFSPAPCIPPPGFASASCTPPPGFALASLPPPPVPPPAILRHIVLRFLEKSGCAPAHCTPPPGFAPAPCTPPPGFAPAPCIPPPGFASASCTPRPGFAPAPCTPPPGFAPAPCIPPPGFASASCTPPPGFSPATCTPSPCFAANAMPGFGTKVILKEMVLLFLERLPPASEDLVSECLTVADRICTLFQSITARFRNIINEDLEKCTDSDSKQYWAYTFYWEYMKRYPSSQCLGIEAFTCDEERCLVVANLFAKKMYPKMFLSAEDFDTAEDSGSNGSVDMNLAISDEFVPNPVKVLEWLRPLSLPDIKEPLTTIHDKVVDNTTTTLVAAPVKVDNITTPLALTINPVNLKVTDEPVDLQSEDVVVIKPKKSRVMRFFRRLFCCMSKDDFKTVEVRSTERGQEQYGDREWRKIVISKL</sequence>
<dbReference type="PANTHER" id="PTHR47883">
    <property type="entry name" value="YIPPEE DOMAIN-CONTAINING PROTEIN"/>
    <property type="match status" value="1"/>
</dbReference>
<evidence type="ECO:0000313" key="1">
    <source>
        <dbReference type="EMBL" id="KAK6301980.1"/>
    </source>
</evidence>
<keyword evidence="2" id="KW-1185">Reference proteome</keyword>
<reference evidence="1 2" key="1">
    <citation type="submission" date="2021-04" db="EMBL/GenBank/DDBJ databases">
        <authorList>
            <person name="De Guttry C."/>
            <person name="Zahm M."/>
            <person name="Klopp C."/>
            <person name="Cabau C."/>
            <person name="Louis A."/>
            <person name="Berthelot C."/>
            <person name="Parey E."/>
            <person name="Roest Crollius H."/>
            <person name="Montfort J."/>
            <person name="Robinson-Rechavi M."/>
            <person name="Bucao C."/>
            <person name="Bouchez O."/>
            <person name="Gislard M."/>
            <person name="Lluch J."/>
            <person name="Milhes M."/>
            <person name="Lampietro C."/>
            <person name="Lopez Roques C."/>
            <person name="Donnadieu C."/>
            <person name="Braasch I."/>
            <person name="Desvignes T."/>
            <person name="Postlethwait J."/>
            <person name="Bobe J."/>
            <person name="Wedekind C."/>
            <person name="Guiguen Y."/>
        </authorList>
    </citation>
    <scope>NUCLEOTIDE SEQUENCE [LARGE SCALE GENOMIC DNA]</scope>
    <source>
        <strain evidence="1">Cs_M1</strain>
        <tissue evidence="1">Blood</tissue>
    </source>
</reference>
<dbReference type="Gene3D" id="1.10.287.540">
    <property type="entry name" value="Helix hairpin bin"/>
    <property type="match status" value="1"/>
</dbReference>
<accession>A0AAN8L5H2</accession>
<comment type="caution">
    <text evidence="1">The sequence shown here is derived from an EMBL/GenBank/DDBJ whole genome shotgun (WGS) entry which is preliminary data.</text>
</comment>
<dbReference type="PANTHER" id="PTHR47883:SF8">
    <property type="match status" value="1"/>
</dbReference>
<name>A0AAN8L5H2_9TELE</name>
<proteinExistence type="predicted"/>
<gene>
    <name evidence="1" type="ORF">J4Q44_G00280330</name>
</gene>
<dbReference type="AlphaFoldDB" id="A0AAN8L5H2"/>
<dbReference type="EMBL" id="JAGTTL010000026">
    <property type="protein sequence ID" value="KAK6301980.1"/>
    <property type="molecule type" value="Genomic_DNA"/>
</dbReference>
<protein>
    <submittedName>
        <fullName evidence="1">Uncharacterized protein</fullName>
    </submittedName>
</protein>
<dbReference type="PRINTS" id="PR01217">
    <property type="entry name" value="PRICHEXTENSN"/>
</dbReference>
<evidence type="ECO:0000313" key="2">
    <source>
        <dbReference type="Proteomes" id="UP001356427"/>
    </source>
</evidence>
<organism evidence="1 2">
    <name type="scientific">Coregonus suidteri</name>
    <dbReference type="NCBI Taxonomy" id="861788"/>
    <lineage>
        <taxon>Eukaryota</taxon>
        <taxon>Metazoa</taxon>
        <taxon>Chordata</taxon>
        <taxon>Craniata</taxon>
        <taxon>Vertebrata</taxon>
        <taxon>Euteleostomi</taxon>
        <taxon>Actinopterygii</taxon>
        <taxon>Neopterygii</taxon>
        <taxon>Teleostei</taxon>
        <taxon>Protacanthopterygii</taxon>
        <taxon>Salmoniformes</taxon>
        <taxon>Salmonidae</taxon>
        <taxon>Coregoninae</taxon>
        <taxon>Coregonus</taxon>
    </lineage>
</organism>